<organism evidence="2 3">
    <name type="scientific">Mycobacterium phage Estave1</name>
    <dbReference type="NCBI Taxonomy" id="1536603"/>
    <lineage>
        <taxon>Viruses</taxon>
        <taxon>Duplodnaviria</taxon>
        <taxon>Heunggongvirae</taxon>
        <taxon>Uroviricota</taxon>
        <taxon>Caudoviricetes</taxon>
        <taxon>Gracegardnervirinae</taxon>
        <taxon>Cheoctovirus</taxon>
        <taxon>Cheoctovirus estave1</taxon>
    </lineage>
</organism>
<keyword evidence="3" id="KW-1185">Reference proteome</keyword>
<proteinExistence type="predicted"/>
<reference evidence="2 3" key="1">
    <citation type="submission" date="2014-08" db="EMBL/GenBank/DDBJ databases">
        <authorList>
            <person name="Abernathy K.P."/>
            <person name="Arnold C.T."/>
            <person name="Banks B.N."/>
            <person name="Bell M.J."/>
            <person name="Dang D."/>
            <person name="Estave P.M."/>
            <person name="Ford J.D."/>
            <person name="Fowler K.L."/>
            <person name="Guillory Q.M."/>
            <person name="Martin G.N."/>
            <person name="Minor J.G."/>
            <person name="Powell J."/>
            <person name="Sarhan H.A."/>
            <person name="Stewart E.L."/>
            <person name="Sutherlin T.K."/>
            <person name="Terry T.J."/>
            <person name="Wagner S.L."/>
            <person name="Zayed M.R."/>
            <person name="Ireland S.K."/>
            <person name="Ross J.F."/>
            <person name="Serrano M.G."/>
            <person name="Buck G."/>
            <person name="Lee V."/>
            <person name="Wang Y."/>
            <person name="Carvalho R."/>
            <person name="Voegtly L."/>
            <person name="Shi R."/>
            <person name="Duckworth R."/>
            <person name="Johnson A."/>
            <person name="Loviza R."/>
            <person name="Walstead R."/>
            <person name="Shah Z."/>
            <person name="Kiflezghi M."/>
            <person name="Wade K."/>
            <person name="Anders K.R."/>
            <person name="Braun M.A."/>
            <person name="Delesalle V.A."/>
            <person name="Hughes L.E."/>
            <person name="Ware V.C."/>
            <person name="Bradley K.W."/>
            <person name="Barker L.P."/>
            <person name="Asai D.J."/>
            <person name="Bowman C.A."/>
            <person name="Russell D.A."/>
            <person name="Pope W.H."/>
            <person name="Jacobs-Sera D."/>
            <person name="Hendrix R.W."/>
            <person name="Hatfull G.F."/>
        </authorList>
    </citation>
    <scope>NUCLEOTIDE SEQUENCE [LARGE SCALE GENOMIC DNA]</scope>
</reference>
<protein>
    <recommendedName>
        <fullName evidence="1">DUF7448 domain-containing protein</fullName>
    </recommendedName>
</protein>
<gene>
    <name evidence="2" type="ORF">PBI_ESTAVE1_87</name>
</gene>
<dbReference type="RefSeq" id="YP_009124278.1">
    <property type="nucleotide sequence ID" value="NC_026585.1"/>
</dbReference>
<accession>A0A088F7K8</accession>
<evidence type="ECO:0000313" key="2">
    <source>
        <dbReference type="EMBL" id="AIM40477.1"/>
    </source>
</evidence>
<evidence type="ECO:0000313" key="3">
    <source>
        <dbReference type="Proteomes" id="UP000029345"/>
    </source>
</evidence>
<dbReference type="GeneID" id="23679028"/>
<dbReference type="InterPro" id="IPR055871">
    <property type="entry name" value="DUF7448"/>
</dbReference>
<dbReference type="KEGG" id="vg:23679028"/>
<sequence>MSADRYPAELLSDEHDDGTMQDNVDALRQAVVGRRIVSATRGQAKINVNRWGGRDRLEGVTGLIIELDDGTKVILEDTSDCCAYTELKSFLLAPDSVDHVIIGVGTTDGYETWHVYADMGDVLKLSVGWSCGNPFYYGYGFRIHVSRIIDGEIIPERKAIGS</sequence>
<dbReference type="Pfam" id="PF24240">
    <property type="entry name" value="DUF7448"/>
    <property type="match status" value="1"/>
</dbReference>
<feature type="domain" description="DUF7448" evidence="1">
    <location>
        <begin position="30"/>
        <end position="142"/>
    </location>
</feature>
<dbReference type="Proteomes" id="UP000029345">
    <property type="component" value="Segment"/>
</dbReference>
<dbReference type="OrthoDB" id="10413at10239"/>
<name>A0A088F7K8_9CAUD</name>
<dbReference type="EMBL" id="KM279937">
    <property type="protein sequence ID" value="AIM40477.1"/>
    <property type="molecule type" value="Genomic_DNA"/>
</dbReference>
<evidence type="ECO:0000259" key="1">
    <source>
        <dbReference type="Pfam" id="PF24240"/>
    </source>
</evidence>